<accession>A0ACC1D2D4</accession>
<keyword evidence="2" id="KW-1185">Reference proteome</keyword>
<proteinExistence type="predicted"/>
<organism evidence="1 2">
    <name type="scientific">Dendrolimus kikuchii</name>
    <dbReference type="NCBI Taxonomy" id="765133"/>
    <lineage>
        <taxon>Eukaryota</taxon>
        <taxon>Metazoa</taxon>
        <taxon>Ecdysozoa</taxon>
        <taxon>Arthropoda</taxon>
        <taxon>Hexapoda</taxon>
        <taxon>Insecta</taxon>
        <taxon>Pterygota</taxon>
        <taxon>Neoptera</taxon>
        <taxon>Endopterygota</taxon>
        <taxon>Lepidoptera</taxon>
        <taxon>Glossata</taxon>
        <taxon>Ditrysia</taxon>
        <taxon>Bombycoidea</taxon>
        <taxon>Lasiocampidae</taxon>
        <taxon>Dendrolimus</taxon>
    </lineage>
</organism>
<comment type="caution">
    <text evidence="1">The sequence shown here is derived from an EMBL/GenBank/DDBJ whole genome shotgun (WGS) entry which is preliminary data.</text>
</comment>
<name>A0ACC1D2D4_9NEOP</name>
<reference evidence="1 2" key="1">
    <citation type="journal article" date="2021" name="Front. Genet.">
        <title>Chromosome-Level Genome Assembly Reveals Significant Gene Expansion in the Toll and IMD Signaling Pathways of Dendrolimus kikuchii.</title>
        <authorList>
            <person name="Zhou J."/>
            <person name="Wu P."/>
            <person name="Xiong Z."/>
            <person name="Liu N."/>
            <person name="Zhao N."/>
            <person name="Ji M."/>
            <person name="Qiu Y."/>
            <person name="Yang B."/>
        </authorList>
    </citation>
    <scope>NUCLEOTIDE SEQUENCE [LARGE SCALE GENOMIC DNA]</scope>
    <source>
        <strain evidence="1">Ann1</strain>
    </source>
</reference>
<sequence length="1002" mass="105764">MFYAHFVLAKKGPLAKIWLAAHWDKKLTKAHVFETNIEKSVDGILKPKVKMALRTSGHLLLGVVRIYSRKAKYLLQDCNEAFVKIKMAFRPGMVDLPEEHREAAMNAITLPEVFHDFDTAMPELNEVDIEAQFSLNQSRAEEITMREDYGSLNLVTHDDGFGDMGFDTDNPDIMREAIGTEGALEQSNLLFADGSSLELGGKEGGVASTSAGGVPALATPVHERRMEAAPHAPIDDGFGATIGDVADFGHAGGLFEGDLFGDVTATTTTAPPTGIPGTSEQPQSLQAEIEAAGVAGVGGAEGGDAAADAPDSDDDMGDHYDAGNSPQHSWGGSPAGGAVQAMEEEQDLMPPPQAPRPPSVRPMEVDECGTSGALESARAATPLEPPPAPMDNTTLLQNDEESFALAPVDATVLKGITKAKRKRKLIVDEVKNISGEEMKNQLSNTSDIVTTLDLAPPTRRLMHWKETGGVEKLFTLPARPIPSRILFEKYKRNMTPRNEVEEGEARSPEHPEPSVARKGRKRKHDESVQRADTPAPTPSADLEPPTPVPQDYEPSVESERVPDLGGYPQTPRSEIDVEPPQTPGMLSSLGPPLTPGVLGPLTPGTLLQGGITPGSLQHGSMTPGGLQHGGMTPAGLQHGGMTPAGLQHGDNQPVDLGLSGSGMTPAGLHHGGMTPGLGLDSGMTPGGLGHGGLTPAGLHHGGMTPGGLDHGGMTPVGLQHGGMTPVGLQHGGMTPAGLQHGGMTPAGLQHGGMTPAGLQHGGMTPAGLQHGGMTPAGLQHGGMTPAGLQHGGMTPAGLQHGGMTPSGMQHGVGALVQHGLEPLPMMPQLPSDAVAALLPRHLPTPAPAPAAHHDLPHTVPLEPLLQGLDEHTDYQSGLQMTNVGYDEQHGHQSPQHDYDLPVTPENAEEGEREAGETDEQFEERVLNRRAAQLFAAMKPKLAIGLQLEFSDLAPRHNNRKQVAQKFYSLLVLKKHQVLKLEQNETYGPITISRGNQFETEAI</sequence>
<evidence type="ECO:0000313" key="1">
    <source>
        <dbReference type="EMBL" id="KAJ0177702.1"/>
    </source>
</evidence>
<protein>
    <submittedName>
        <fullName evidence="1">Uncharacterized protein</fullName>
    </submittedName>
</protein>
<dbReference type="EMBL" id="CM034397">
    <property type="protein sequence ID" value="KAJ0177702.1"/>
    <property type="molecule type" value="Genomic_DNA"/>
</dbReference>
<evidence type="ECO:0000313" key="2">
    <source>
        <dbReference type="Proteomes" id="UP000824533"/>
    </source>
</evidence>
<dbReference type="Proteomes" id="UP000824533">
    <property type="component" value="Linkage Group LG11"/>
</dbReference>
<gene>
    <name evidence="1" type="ORF">K1T71_006575</name>
</gene>